<dbReference type="OrthoDB" id="4725827at2"/>
<comment type="caution">
    <text evidence="1">The sequence shown here is derived from an EMBL/GenBank/DDBJ whole genome shotgun (WGS) entry which is preliminary data.</text>
</comment>
<dbReference type="Proteomes" id="UP000193087">
    <property type="component" value="Unassembled WGS sequence"/>
</dbReference>
<organism evidence="1 2">
    <name type="scientific">Mycobacterium riyadhense</name>
    <dbReference type="NCBI Taxonomy" id="486698"/>
    <lineage>
        <taxon>Bacteria</taxon>
        <taxon>Bacillati</taxon>
        <taxon>Actinomycetota</taxon>
        <taxon>Actinomycetes</taxon>
        <taxon>Mycobacteriales</taxon>
        <taxon>Mycobacteriaceae</taxon>
        <taxon>Mycobacterium</taxon>
    </lineage>
</organism>
<dbReference type="AlphaFoldDB" id="A0A1X2DG14"/>
<dbReference type="GeneID" id="93494021"/>
<proteinExistence type="predicted"/>
<evidence type="ECO:0000313" key="2">
    <source>
        <dbReference type="Proteomes" id="UP000193087"/>
    </source>
</evidence>
<reference evidence="1 2" key="1">
    <citation type="submission" date="2016-01" db="EMBL/GenBank/DDBJ databases">
        <title>The new phylogeny of the genus Mycobacterium.</title>
        <authorList>
            <person name="Tarcisio F."/>
            <person name="Conor M."/>
            <person name="Antonella G."/>
            <person name="Elisabetta G."/>
            <person name="Giulia F.S."/>
            <person name="Sara T."/>
            <person name="Anna F."/>
            <person name="Clotilde B."/>
            <person name="Roberto B."/>
            <person name="Veronica D.S."/>
            <person name="Fabio R."/>
            <person name="Monica P."/>
            <person name="Olivier J."/>
            <person name="Enrico T."/>
            <person name="Nicola S."/>
        </authorList>
    </citation>
    <scope>NUCLEOTIDE SEQUENCE [LARGE SCALE GENOMIC DNA]</scope>
    <source>
        <strain evidence="1 2">DSM 45176</strain>
    </source>
</reference>
<sequence>MTTSPPPSQGHPLAASSLADLLIEDEYVEDAGAIAGVHVPEWLQRLGVPQGWMLVEIADNSRVPLARIAVCGPRDDDGWEATETISVFGYTGRLMFGDVFSNASGTLRALDATDITTKVLPIPPTQHAAALRSSGIAVIGDRRVWVQQSNYLAGSYQRHAGRLYVHSIFVDSQCLTRLAEDIARMSDAVYLVFVTTLGNEHRAG</sequence>
<keyword evidence="2" id="KW-1185">Reference proteome</keyword>
<evidence type="ECO:0000313" key="1">
    <source>
        <dbReference type="EMBL" id="ORW87113.1"/>
    </source>
</evidence>
<gene>
    <name evidence="1" type="ORF">AWC22_09060</name>
</gene>
<name>A0A1X2DG14_9MYCO</name>
<protein>
    <submittedName>
        <fullName evidence="1">Uncharacterized protein</fullName>
    </submittedName>
</protein>
<dbReference type="RefSeq" id="WP_085248615.1">
    <property type="nucleotide sequence ID" value="NZ_CAJMWJ010000001.1"/>
</dbReference>
<dbReference type="EMBL" id="LQPQ01000009">
    <property type="protein sequence ID" value="ORW87113.1"/>
    <property type="molecule type" value="Genomic_DNA"/>
</dbReference>
<accession>A0A1X2DG14</accession>